<dbReference type="OrthoDB" id="70359at2"/>
<dbReference type="EMBL" id="QJSX01000011">
    <property type="protein sequence ID" value="PYE52989.1"/>
    <property type="molecule type" value="Genomic_DNA"/>
</dbReference>
<sequence length="231" mass="25518">MPLLCPNSASNSPLARTVWIDRAVTVPHLALAHDLDTDEVDALLANPTAHGLHLVTHDVGLTRNARPVLTTFACRDARTARYAPHTLRQLAGTAAMRERLSAPWSAWTVRAHHGGRYDADARTFRRVPTPDARWLDGDEDVWVEYDAGSHTRGVLAEKLATYAVPPRRGEAPRRQIWGASTEARAATIFGVAARVLERAAFERMRVMVVDWRPTLPSQAGLGLRLRKGQST</sequence>
<protein>
    <submittedName>
        <fullName evidence="1">Uncharacterized protein</fullName>
    </submittedName>
</protein>
<reference evidence="1 2" key="1">
    <citation type="submission" date="2018-06" db="EMBL/GenBank/DDBJ databases">
        <title>Genomic Encyclopedia of Type Strains, Phase IV (KMG-IV): sequencing the most valuable type-strain genomes for metagenomic binning, comparative biology and taxonomic classification.</title>
        <authorList>
            <person name="Goeker M."/>
        </authorList>
    </citation>
    <scope>NUCLEOTIDE SEQUENCE [LARGE SCALE GENOMIC DNA]</scope>
    <source>
        <strain evidence="1 2">DSM 18048</strain>
    </source>
</reference>
<organism evidence="1 2">
    <name type="scientific">Deinococcus yavapaiensis KR-236</name>
    <dbReference type="NCBI Taxonomy" id="694435"/>
    <lineage>
        <taxon>Bacteria</taxon>
        <taxon>Thermotogati</taxon>
        <taxon>Deinococcota</taxon>
        <taxon>Deinococci</taxon>
        <taxon>Deinococcales</taxon>
        <taxon>Deinococcaceae</taxon>
        <taxon>Deinococcus</taxon>
    </lineage>
</organism>
<keyword evidence="2" id="KW-1185">Reference proteome</keyword>
<evidence type="ECO:0000313" key="1">
    <source>
        <dbReference type="EMBL" id="PYE52989.1"/>
    </source>
</evidence>
<dbReference type="Proteomes" id="UP000248326">
    <property type="component" value="Unassembled WGS sequence"/>
</dbReference>
<accession>A0A318S7H0</accession>
<evidence type="ECO:0000313" key="2">
    <source>
        <dbReference type="Proteomes" id="UP000248326"/>
    </source>
</evidence>
<comment type="caution">
    <text evidence="1">The sequence shown here is derived from an EMBL/GenBank/DDBJ whole genome shotgun (WGS) entry which is preliminary data.</text>
</comment>
<name>A0A318S7H0_9DEIO</name>
<proteinExistence type="predicted"/>
<dbReference type="AlphaFoldDB" id="A0A318S7H0"/>
<dbReference type="RefSeq" id="WP_110887556.1">
    <property type="nucleotide sequence ID" value="NZ_QJSX01000011.1"/>
</dbReference>
<gene>
    <name evidence="1" type="ORF">DES52_111162</name>
</gene>